<dbReference type="InterPro" id="IPR002083">
    <property type="entry name" value="MATH/TRAF_dom"/>
</dbReference>
<feature type="compositionally biased region" description="Low complexity" evidence="1">
    <location>
        <begin position="192"/>
        <end position="218"/>
    </location>
</feature>
<feature type="domain" description="MATH" evidence="2">
    <location>
        <begin position="560"/>
        <end position="644"/>
    </location>
</feature>
<sequence>MNNIELSLSELQKVFTLKRSQGIKLIKFIIKSKDLKITKDTNKLGSILGITFPKDSLIESLKLLLSGNAEQIVGYLFDQFLDYSESTEHIEKKMMAVDGMFQIPFYDIFKIIYEKNIYLTNFIEFWVNLKRDWNNSLTIMNKEQFVNYFLQKWGVVSIFVQELSNCLVRKFQNSGTFSSFESEFLENKLNNLTKNTKNNGNTNNGTNNSTNNKNLNSSQVTNVPPKIPISSIHNQCETIKQNSTQKRATTPRDSNEKELHNPKKKKKRTKLIMKKKNERSYSLTIPYFLSQNYVVSLIEFEGHFFQLKFERVKEYYGIYIKMDPKTNRDENKKLYSANVLLQFPKLNFQRMYFFRETVDTWLGDHAILRNEQFSTDGLKIKLFFNDPQNTTDIKPINKGIYSCIIPKFWDPKIKPNNNYQNSWAKNKNTKLFLKEQNLTDCFSNLYFHDGYYWEIIFEKTRENKLIIWIKIHEKSEKSIKVAQEQLYRTIIKFSIVDKFSKIISFEKQKGEWQGALLPDSIETYLFKGHISLAIYYTREIIRRENDHKFKITVPEYYPEIESYTSRVFEYDGYDWDFDFNKKNGGVEFFLRINMYSKKKLLQELYSANIYLNFIDFDETRKMKFDGHIDKQLGYRDVIKWDQLPSGGFNFDIDFKDPYNDLVFRQINQTTFQCESPTFWDDRISTRSVLFFYDGFYWEVVYQKTESGHFMFSIRIDPKCKKAFYTSNYQSKIKVKISRVLKHVLEFNKKPGEWLSYTTKKLIIKFPRNLTQLACSLTFADQQVTQCDHNKFVLTIPKFWKKKQLYCPPHFHYDGFDWEMSIEKTHNNQYLGVFFKISKTCAKEILGKIYSANITLDLKHYGVKKVITFRKRKGERMGQDKAIKLTDLSPDNLEFDLIFNDPIVSSDFIVLDDRTFETVIPQFWNLDPEIESVNLNGFHFDGFFWQVQLQKAEKERMNIWIKTHARITDQFTTTYRSKIHFKIPKILDRSIDFAKPLGRIQGLTLSDNISNLPKNDLKLSIDFPNYDPEKNLVKKSFECDKFYPKSNIYHFPKFKYDNLEWEMYFKKFKNKYLSFFIRIDPNSKRFQSERIYSTNMSLNFPGLNVKKNLFFRKPKGIYFGYHELCKINHIFTNKFIVEITYDKPQLTVKYQRVSPNVFTCVIPKFWHIYNSLQSHHFYYDGFTWVTRFDKCDKTEKITYNLKILPSPRNAKSTTIHKAKVKLVIPGVFSFHLDFQSRFDSFYGVEANKLIKDYPKNQLTLTLAFEK</sequence>
<dbReference type="Proteomes" id="UP001150062">
    <property type="component" value="Unassembled WGS sequence"/>
</dbReference>
<comment type="caution">
    <text evidence="3">The sequence shown here is derived from an EMBL/GenBank/DDBJ whole genome shotgun (WGS) entry which is preliminary data.</text>
</comment>
<feature type="compositionally biased region" description="Polar residues" evidence="1">
    <location>
        <begin position="238"/>
        <end position="252"/>
    </location>
</feature>
<evidence type="ECO:0000313" key="4">
    <source>
        <dbReference type="Proteomes" id="UP001150062"/>
    </source>
</evidence>
<gene>
    <name evidence="3" type="ORF">M0813_03784</name>
</gene>
<evidence type="ECO:0000313" key="3">
    <source>
        <dbReference type="EMBL" id="KAJ6235101.1"/>
    </source>
</evidence>
<organism evidence="3 4">
    <name type="scientific">Anaeramoeba flamelloides</name>
    <dbReference type="NCBI Taxonomy" id="1746091"/>
    <lineage>
        <taxon>Eukaryota</taxon>
        <taxon>Metamonada</taxon>
        <taxon>Anaeramoebidae</taxon>
        <taxon>Anaeramoeba</taxon>
    </lineage>
</organism>
<proteinExistence type="predicted"/>
<evidence type="ECO:0000259" key="2">
    <source>
        <dbReference type="Pfam" id="PF00917"/>
    </source>
</evidence>
<accession>A0ABQ8XR55</accession>
<keyword evidence="4" id="KW-1185">Reference proteome</keyword>
<feature type="region of interest" description="Disordered" evidence="1">
    <location>
        <begin position="192"/>
        <end position="226"/>
    </location>
</feature>
<feature type="region of interest" description="Disordered" evidence="1">
    <location>
        <begin position="238"/>
        <end position="269"/>
    </location>
</feature>
<evidence type="ECO:0000256" key="1">
    <source>
        <dbReference type="SAM" id="MobiDB-lite"/>
    </source>
</evidence>
<name>A0ABQ8XR55_9EUKA</name>
<reference evidence="3" key="1">
    <citation type="submission" date="2022-08" db="EMBL/GenBank/DDBJ databases">
        <title>Novel sulfate-reducing endosymbionts in the free-living metamonad Anaeramoeba.</title>
        <authorList>
            <person name="Jerlstrom-Hultqvist J."/>
            <person name="Cepicka I."/>
            <person name="Gallot-Lavallee L."/>
            <person name="Salas-Leiva D."/>
            <person name="Curtis B.A."/>
            <person name="Zahonova K."/>
            <person name="Pipaliya S."/>
            <person name="Dacks J."/>
            <person name="Roger A.J."/>
        </authorList>
    </citation>
    <scope>NUCLEOTIDE SEQUENCE</scope>
    <source>
        <strain evidence="3">Schooner1</strain>
    </source>
</reference>
<dbReference type="EMBL" id="JAOAOG010000264">
    <property type="protein sequence ID" value="KAJ6235101.1"/>
    <property type="molecule type" value="Genomic_DNA"/>
</dbReference>
<dbReference type="Pfam" id="PF00917">
    <property type="entry name" value="MATH"/>
    <property type="match status" value="1"/>
</dbReference>
<protein>
    <recommendedName>
        <fullName evidence="2">MATH domain-containing protein</fullName>
    </recommendedName>
</protein>